<comment type="caution">
    <text evidence="3">The sequence shown here is derived from an EMBL/GenBank/DDBJ whole genome shotgun (WGS) entry which is preliminary data.</text>
</comment>
<dbReference type="InterPro" id="IPR001387">
    <property type="entry name" value="Cro/C1-type_HTH"/>
</dbReference>
<proteinExistence type="predicted"/>
<dbReference type="Pfam" id="PF01381">
    <property type="entry name" value="HTH_3"/>
    <property type="match status" value="1"/>
</dbReference>
<evidence type="ECO:0000313" key="3">
    <source>
        <dbReference type="EMBL" id="MBR8829006.1"/>
    </source>
</evidence>
<dbReference type="CDD" id="cd00093">
    <property type="entry name" value="HTH_XRE"/>
    <property type="match status" value="1"/>
</dbReference>
<dbReference type="InterPro" id="IPR010982">
    <property type="entry name" value="Lambda_DNA-bd_dom_sf"/>
</dbReference>
<dbReference type="NCBIfam" id="TIGR02607">
    <property type="entry name" value="antidote_HigA"/>
    <property type="match status" value="1"/>
</dbReference>
<dbReference type="EMBL" id="JADQBC010000101">
    <property type="protein sequence ID" value="MBR8829006.1"/>
    <property type="molecule type" value="Genomic_DNA"/>
</dbReference>
<accession>A0A941GTH3</accession>
<dbReference type="InterPro" id="IPR013430">
    <property type="entry name" value="Toxin_antidote_HigA"/>
</dbReference>
<feature type="domain" description="HTH cro/C1-type" evidence="2">
    <location>
        <begin position="23"/>
        <end position="66"/>
    </location>
</feature>
<evidence type="ECO:0000256" key="1">
    <source>
        <dbReference type="ARBA" id="ARBA00023125"/>
    </source>
</evidence>
<sequence length="103" mass="11832">MGFFTVSQKVYFTNNQHPSLNPSQLAEKIGVPQDRIYKIIRGQRNLTADTALRLGKFFNTGPELWLNLQKAYELDVARKNIDETLEKIIPYNQQNSSSVKAFL</sequence>
<dbReference type="PANTHER" id="PTHR36924:SF1">
    <property type="entry name" value="ANTITOXIN HIGA-1"/>
    <property type="match status" value="1"/>
</dbReference>
<evidence type="ECO:0000313" key="4">
    <source>
        <dbReference type="Proteomes" id="UP000767446"/>
    </source>
</evidence>
<name>A0A941GTH3_9CHRO</name>
<dbReference type="AlphaFoldDB" id="A0A941GTH3"/>
<dbReference type="SUPFAM" id="SSF47413">
    <property type="entry name" value="lambda repressor-like DNA-binding domains"/>
    <property type="match status" value="1"/>
</dbReference>
<gene>
    <name evidence="3" type="ORF">DSM107014_14090</name>
</gene>
<dbReference type="PANTHER" id="PTHR36924">
    <property type="entry name" value="ANTITOXIN HIGA-1"/>
    <property type="match status" value="1"/>
</dbReference>
<organism evidence="3 4">
    <name type="scientific">Gomphosphaeria aponina SAG 52.96 = DSM 107014</name>
    <dbReference type="NCBI Taxonomy" id="1521640"/>
    <lineage>
        <taxon>Bacteria</taxon>
        <taxon>Bacillati</taxon>
        <taxon>Cyanobacteriota</taxon>
        <taxon>Cyanophyceae</taxon>
        <taxon>Oscillatoriophycideae</taxon>
        <taxon>Chroococcales</taxon>
        <taxon>Gomphosphaeriaceae</taxon>
        <taxon>Gomphosphaeria</taxon>
    </lineage>
</organism>
<dbReference type="Gene3D" id="1.10.260.40">
    <property type="entry name" value="lambda repressor-like DNA-binding domains"/>
    <property type="match status" value="1"/>
</dbReference>
<reference evidence="3" key="1">
    <citation type="submission" date="2021-02" db="EMBL/GenBank/DDBJ databases">
        <title>Metagenome analyses of Stigonema ocellatum DSM 106950, Chlorogloea purpurea SAG 13.99 and Gomphosphaeria aponina DSM 107014.</title>
        <authorList>
            <person name="Marter P."/>
            <person name="Huang S."/>
        </authorList>
    </citation>
    <scope>NUCLEOTIDE SEQUENCE</scope>
    <source>
        <strain evidence="3">JP213</strain>
    </source>
</reference>
<keyword evidence="1" id="KW-0238">DNA-binding</keyword>
<protein>
    <submittedName>
        <fullName evidence="3">HigA family addiction module antidote protein</fullName>
    </submittedName>
</protein>
<dbReference type="Proteomes" id="UP000767446">
    <property type="component" value="Unassembled WGS sequence"/>
</dbReference>
<dbReference type="PROSITE" id="PS50943">
    <property type="entry name" value="HTH_CROC1"/>
    <property type="match status" value="1"/>
</dbReference>
<dbReference type="GO" id="GO:0003677">
    <property type="term" value="F:DNA binding"/>
    <property type="evidence" value="ECO:0007669"/>
    <property type="project" value="UniProtKB-KW"/>
</dbReference>
<evidence type="ECO:0000259" key="2">
    <source>
        <dbReference type="PROSITE" id="PS50943"/>
    </source>
</evidence>